<comment type="caution">
    <text evidence="2">The sequence shown here is derived from an EMBL/GenBank/DDBJ whole genome shotgun (WGS) entry which is preliminary data.</text>
</comment>
<dbReference type="EMBL" id="RCMK01000399">
    <property type="protein sequence ID" value="KAG2931209.1"/>
    <property type="molecule type" value="Genomic_DNA"/>
</dbReference>
<sequence>MRHLGAEKVMSPEEETQASVTSRTSEGVSNETPVSSCTHL</sequence>
<dbReference type="AlphaFoldDB" id="A0A8T1JRJ2"/>
<evidence type="ECO:0000256" key="1">
    <source>
        <dbReference type="SAM" id="MobiDB-lite"/>
    </source>
</evidence>
<dbReference type="Proteomes" id="UP000736787">
    <property type="component" value="Unassembled WGS sequence"/>
</dbReference>
<feature type="compositionally biased region" description="Polar residues" evidence="1">
    <location>
        <begin position="17"/>
        <end position="40"/>
    </location>
</feature>
<evidence type="ECO:0000313" key="3">
    <source>
        <dbReference type="Proteomes" id="UP000736787"/>
    </source>
</evidence>
<feature type="region of interest" description="Disordered" evidence="1">
    <location>
        <begin position="1"/>
        <end position="40"/>
    </location>
</feature>
<evidence type="ECO:0000313" key="2">
    <source>
        <dbReference type="EMBL" id="KAG2931209.1"/>
    </source>
</evidence>
<reference evidence="2" key="1">
    <citation type="submission" date="2018-10" db="EMBL/GenBank/DDBJ databases">
        <title>Effector identification in a new, highly contiguous assembly of the strawberry crown rot pathogen Phytophthora cactorum.</title>
        <authorList>
            <person name="Armitage A.D."/>
            <person name="Nellist C.F."/>
            <person name="Bates H."/>
            <person name="Vickerstaff R.J."/>
            <person name="Harrison R.J."/>
        </authorList>
    </citation>
    <scope>NUCLEOTIDE SEQUENCE</scope>
    <source>
        <strain evidence="2">4040</strain>
    </source>
</reference>
<accession>A0A8T1JRJ2</accession>
<name>A0A8T1JRJ2_9STRA</name>
<organism evidence="2 3">
    <name type="scientific">Phytophthora cactorum</name>
    <dbReference type="NCBI Taxonomy" id="29920"/>
    <lineage>
        <taxon>Eukaryota</taxon>
        <taxon>Sar</taxon>
        <taxon>Stramenopiles</taxon>
        <taxon>Oomycota</taxon>
        <taxon>Peronosporomycetes</taxon>
        <taxon>Peronosporales</taxon>
        <taxon>Peronosporaceae</taxon>
        <taxon>Phytophthora</taxon>
    </lineage>
</organism>
<gene>
    <name evidence="2" type="ORF">PC117_g13548</name>
</gene>
<protein>
    <submittedName>
        <fullName evidence="2">Uncharacterized protein</fullName>
    </submittedName>
</protein>
<proteinExistence type="predicted"/>